<dbReference type="KEGG" id="sbae:DSM104329_05210"/>
<evidence type="ECO:0000256" key="1">
    <source>
        <dbReference type="ARBA" id="ARBA00006739"/>
    </source>
</evidence>
<evidence type="ECO:0000313" key="3">
    <source>
        <dbReference type="EMBL" id="UGS38780.1"/>
    </source>
</evidence>
<keyword evidence="3" id="KW-0808">Transferase</keyword>
<evidence type="ECO:0000313" key="4">
    <source>
        <dbReference type="Proteomes" id="UP001162834"/>
    </source>
</evidence>
<dbReference type="CDD" id="cd04179">
    <property type="entry name" value="DPM_DPG-synthase_like"/>
    <property type="match status" value="1"/>
</dbReference>
<protein>
    <submittedName>
        <fullName evidence="3">Undecaprenyl-phosphate 4-deoxy-4-formamido-L-arabinose transferase</fullName>
        <ecNumber evidence="3">2.4.2.53</ecNumber>
    </submittedName>
</protein>
<dbReference type="Pfam" id="PF00535">
    <property type="entry name" value="Glycos_transf_2"/>
    <property type="match status" value="1"/>
</dbReference>
<keyword evidence="4" id="KW-1185">Reference proteome</keyword>
<dbReference type="GO" id="GO:0099621">
    <property type="term" value="F:undecaprenyl-phosphate 4-deoxy-4-formamido-L-arabinose transferase activity"/>
    <property type="evidence" value="ECO:0007669"/>
    <property type="project" value="UniProtKB-EC"/>
</dbReference>
<keyword evidence="3" id="KW-0328">Glycosyltransferase</keyword>
<accession>A0A9E6Y2D7</accession>
<reference evidence="3" key="1">
    <citation type="journal article" date="2022" name="Int. J. Syst. Evol. Microbiol.">
        <title>Pseudomonas aegrilactucae sp. nov. and Pseudomonas morbosilactucae sp. nov., pathogens causing bacterial rot of lettuce in Japan.</title>
        <authorList>
            <person name="Sawada H."/>
            <person name="Fujikawa T."/>
            <person name="Satou M."/>
        </authorList>
    </citation>
    <scope>NUCLEOTIDE SEQUENCE</scope>
    <source>
        <strain evidence="3">0166_1</strain>
    </source>
</reference>
<comment type="similarity">
    <text evidence="1">Belongs to the glycosyltransferase 2 family.</text>
</comment>
<feature type="domain" description="Glycosyltransferase 2-like" evidence="2">
    <location>
        <begin position="42"/>
        <end position="200"/>
    </location>
</feature>
<dbReference type="EC" id="2.4.2.53" evidence="3"/>
<dbReference type="PANTHER" id="PTHR48090">
    <property type="entry name" value="UNDECAPRENYL-PHOSPHATE 4-DEOXY-4-FORMAMIDO-L-ARABINOSE TRANSFERASE-RELATED"/>
    <property type="match status" value="1"/>
</dbReference>
<dbReference type="InterPro" id="IPR050256">
    <property type="entry name" value="Glycosyltransferase_2"/>
</dbReference>
<evidence type="ECO:0000259" key="2">
    <source>
        <dbReference type="Pfam" id="PF00535"/>
    </source>
</evidence>
<dbReference type="RefSeq" id="WP_259312795.1">
    <property type="nucleotide sequence ID" value="NZ_CP087164.1"/>
</dbReference>
<name>A0A9E6Y2D7_9ACTN</name>
<dbReference type="PANTHER" id="PTHR48090:SF7">
    <property type="entry name" value="RFBJ PROTEIN"/>
    <property type="match status" value="1"/>
</dbReference>
<dbReference type="InterPro" id="IPR029044">
    <property type="entry name" value="Nucleotide-diphossugar_trans"/>
</dbReference>
<sequence length="267" mass="29057">MAIRTSDSGTRTLGPATAAVRESAAAAFERDYPDLRFGPVVVVIAALNEAPCIGDVLTDIPPQAHGLAIDTLVVDDGSTDGTSDVSRGHGVHVARLERNCGHGVALRLGYRLAREHGARFIVTLDADGQWDPVELPKVLEPLVRDEADFVIGSRVLGRAETDDGFRQAGVHVFAALVRLLTGAQVTDTSSGYRAMRAEVTATVPQHQVQYQTSELLIGAVYQGYRIAERPIVMHKRAAGESKKGHNLLYGARYARVILGTWWRERRR</sequence>
<dbReference type="Proteomes" id="UP001162834">
    <property type="component" value="Chromosome"/>
</dbReference>
<dbReference type="AlphaFoldDB" id="A0A9E6Y2D7"/>
<organism evidence="3 4">
    <name type="scientific">Capillimicrobium parvum</name>
    <dbReference type="NCBI Taxonomy" id="2884022"/>
    <lineage>
        <taxon>Bacteria</taxon>
        <taxon>Bacillati</taxon>
        <taxon>Actinomycetota</taxon>
        <taxon>Thermoleophilia</taxon>
        <taxon>Solirubrobacterales</taxon>
        <taxon>Capillimicrobiaceae</taxon>
        <taxon>Capillimicrobium</taxon>
    </lineage>
</organism>
<dbReference type="SUPFAM" id="SSF53448">
    <property type="entry name" value="Nucleotide-diphospho-sugar transferases"/>
    <property type="match status" value="1"/>
</dbReference>
<dbReference type="EMBL" id="CP087164">
    <property type="protein sequence ID" value="UGS38780.1"/>
    <property type="molecule type" value="Genomic_DNA"/>
</dbReference>
<dbReference type="InterPro" id="IPR001173">
    <property type="entry name" value="Glyco_trans_2-like"/>
</dbReference>
<dbReference type="Gene3D" id="3.90.550.10">
    <property type="entry name" value="Spore Coat Polysaccharide Biosynthesis Protein SpsA, Chain A"/>
    <property type="match status" value="1"/>
</dbReference>
<gene>
    <name evidence="3" type="primary">arnC_6</name>
    <name evidence="3" type="ORF">DSM104329_05210</name>
</gene>
<proteinExistence type="inferred from homology"/>